<evidence type="ECO:0000313" key="5">
    <source>
        <dbReference type="Proteomes" id="UP001596270"/>
    </source>
</evidence>
<keyword evidence="2" id="KW-1133">Transmembrane helix</keyword>
<keyword evidence="2" id="KW-0812">Transmembrane</keyword>
<comment type="caution">
    <text evidence="4">The sequence shown here is derived from an EMBL/GenBank/DDBJ whole genome shotgun (WGS) entry which is preliminary data.</text>
</comment>
<dbReference type="RefSeq" id="WP_371437044.1">
    <property type="nucleotide sequence ID" value="NZ_JBHSRS010000082.1"/>
</dbReference>
<keyword evidence="5" id="KW-1185">Reference proteome</keyword>
<feature type="transmembrane region" description="Helical" evidence="2">
    <location>
        <begin position="201"/>
        <end position="223"/>
    </location>
</feature>
<dbReference type="InterPro" id="IPR011723">
    <property type="entry name" value="Znf/thioredoxin_put"/>
</dbReference>
<feature type="domain" description="Zinc finger/thioredoxin putative" evidence="3">
    <location>
        <begin position="3"/>
        <end position="39"/>
    </location>
</feature>
<sequence length="361" mass="38625">MSLITRCPACGTMFKVVTDQLKVSQGWVRCGHCAEVFDASLHMQEAAQAPAAPAQQPPEPPLQTYTAPSPVPVAPPLPASGPVLSDPGSPDAFLADRSIVQADSGSGEFDPAGWKQQHAPKLDEAGSLRLNDEGEAVRSEPVQAQLAKEAQTADSYELPDFRAEAPLSEPPQDEPDEADEVSNDVSFVRDARRKAFWHKPAVRVTLGLVGLLLAVVLLLQVLVQQRDSVAAMAPAFRPWLQAMCGHLHCEVKPLRRIEALVIDSSSFNKIDADSYRLGFSLKNTGTVPVAMPALEVTLTDTQEQALVRRVLMPAQFGAENPTLAAGAEFAGLVLMQVPAADAPGAASPLRIAGYRVLAFYP</sequence>
<dbReference type="EMBL" id="JBHSRS010000082">
    <property type="protein sequence ID" value="MFC6283309.1"/>
    <property type="molecule type" value="Genomic_DNA"/>
</dbReference>
<protein>
    <submittedName>
        <fullName evidence="4">DUF3426 domain-containing protein</fullName>
    </submittedName>
</protein>
<proteinExistence type="predicted"/>
<gene>
    <name evidence="4" type="ORF">ACFQND_18950</name>
</gene>
<dbReference type="Proteomes" id="UP001596270">
    <property type="component" value="Unassembled WGS sequence"/>
</dbReference>
<name>A0ABW1U0A5_9BURK</name>
<dbReference type="NCBIfam" id="TIGR02098">
    <property type="entry name" value="MJ0042_CXXC"/>
    <property type="match status" value="1"/>
</dbReference>
<keyword evidence="2" id="KW-0472">Membrane</keyword>
<dbReference type="Pfam" id="PF11906">
    <property type="entry name" value="DUF3426"/>
    <property type="match status" value="1"/>
</dbReference>
<evidence type="ECO:0000259" key="3">
    <source>
        <dbReference type="Pfam" id="PF13719"/>
    </source>
</evidence>
<feature type="region of interest" description="Disordered" evidence="1">
    <location>
        <begin position="104"/>
        <end position="158"/>
    </location>
</feature>
<evidence type="ECO:0000313" key="4">
    <source>
        <dbReference type="EMBL" id="MFC6283309.1"/>
    </source>
</evidence>
<dbReference type="InterPro" id="IPR021834">
    <property type="entry name" value="DUF3426"/>
</dbReference>
<dbReference type="Pfam" id="PF13719">
    <property type="entry name" value="Zn_ribbon_5"/>
    <property type="match status" value="1"/>
</dbReference>
<evidence type="ECO:0000256" key="1">
    <source>
        <dbReference type="SAM" id="MobiDB-lite"/>
    </source>
</evidence>
<accession>A0ABW1U0A5</accession>
<reference evidence="5" key="1">
    <citation type="journal article" date="2019" name="Int. J. Syst. Evol. Microbiol.">
        <title>The Global Catalogue of Microorganisms (GCM) 10K type strain sequencing project: providing services to taxonomists for standard genome sequencing and annotation.</title>
        <authorList>
            <consortium name="The Broad Institute Genomics Platform"/>
            <consortium name="The Broad Institute Genome Sequencing Center for Infectious Disease"/>
            <person name="Wu L."/>
            <person name="Ma J."/>
        </authorList>
    </citation>
    <scope>NUCLEOTIDE SEQUENCE [LARGE SCALE GENOMIC DNA]</scope>
    <source>
        <strain evidence="5">CCUG 39402</strain>
    </source>
</reference>
<organism evidence="4 5">
    <name type="scientific">Polaromonas aquatica</name>
    <dbReference type="NCBI Taxonomy" id="332657"/>
    <lineage>
        <taxon>Bacteria</taxon>
        <taxon>Pseudomonadati</taxon>
        <taxon>Pseudomonadota</taxon>
        <taxon>Betaproteobacteria</taxon>
        <taxon>Burkholderiales</taxon>
        <taxon>Comamonadaceae</taxon>
        <taxon>Polaromonas</taxon>
    </lineage>
</organism>
<feature type="region of interest" description="Disordered" evidence="1">
    <location>
        <begin position="47"/>
        <end position="92"/>
    </location>
</feature>
<evidence type="ECO:0000256" key="2">
    <source>
        <dbReference type="SAM" id="Phobius"/>
    </source>
</evidence>
<feature type="compositionally biased region" description="Pro residues" evidence="1">
    <location>
        <begin position="69"/>
        <end position="79"/>
    </location>
</feature>
<feature type="compositionally biased region" description="Basic and acidic residues" evidence="1">
    <location>
        <begin position="120"/>
        <end position="138"/>
    </location>
</feature>